<accession>A0A1G6Z3G9</accession>
<organism evidence="1 2">
    <name type="scientific">Niabella drilacis (strain DSM 25811 / CCM 8410 / CCUG 62505 / LMG 26954 / E90)</name>
    <dbReference type="NCBI Taxonomy" id="1285928"/>
    <lineage>
        <taxon>Bacteria</taxon>
        <taxon>Pseudomonadati</taxon>
        <taxon>Bacteroidota</taxon>
        <taxon>Chitinophagia</taxon>
        <taxon>Chitinophagales</taxon>
        <taxon>Chitinophagaceae</taxon>
        <taxon>Niabella</taxon>
    </lineage>
</organism>
<dbReference type="RefSeq" id="WP_176954509.1">
    <property type="nucleotide sequence ID" value="NZ_FMZO01000017.1"/>
</dbReference>
<dbReference type="EMBL" id="FMZO01000017">
    <property type="protein sequence ID" value="SDD96813.1"/>
    <property type="molecule type" value="Genomic_DNA"/>
</dbReference>
<dbReference type="AlphaFoldDB" id="A0A1G6Z3G9"/>
<protein>
    <submittedName>
        <fullName evidence="1">Uncharacterized protein</fullName>
    </submittedName>
</protein>
<sequence>MKKLLILQNLCRNFAFLYLFVCPKRALESVTARFRRVLLSALVQGSRSRLVYGTRTLPVAASCSVWLIREGSSRLYKSDLAQLKREYAGKLYGLVIASGTVIKITEVYTP</sequence>
<dbReference type="Proteomes" id="UP000198757">
    <property type="component" value="Unassembled WGS sequence"/>
</dbReference>
<proteinExistence type="predicted"/>
<reference evidence="2" key="1">
    <citation type="submission" date="2016-10" db="EMBL/GenBank/DDBJ databases">
        <authorList>
            <person name="Varghese N."/>
            <person name="Submissions S."/>
        </authorList>
    </citation>
    <scope>NUCLEOTIDE SEQUENCE [LARGE SCALE GENOMIC DNA]</scope>
    <source>
        <strain evidence="2">DSM 25811 / CCM 8410 / LMG 26954 / E90</strain>
    </source>
</reference>
<evidence type="ECO:0000313" key="1">
    <source>
        <dbReference type="EMBL" id="SDD96813.1"/>
    </source>
</evidence>
<keyword evidence="2" id="KW-1185">Reference proteome</keyword>
<gene>
    <name evidence="1" type="ORF">SAMN04487894_11731</name>
</gene>
<name>A0A1G6Z3G9_NIADE</name>
<dbReference type="STRING" id="1285928.SAMN04487894_11731"/>
<evidence type="ECO:0000313" key="2">
    <source>
        <dbReference type="Proteomes" id="UP000198757"/>
    </source>
</evidence>